<dbReference type="SMR" id="A2D7V5"/>
<dbReference type="InterPro" id="IPR027005">
    <property type="entry name" value="PMT-like"/>
</dbReference>
<dbReference type="GO" id="GO:0016020">
    <property type="term" value="C:membrane"/>
    <property type="evidence" value="ECO:0007669"/>
    <property type="project" value="InterPro"/>
</dbReference>
<feature type="transmembrane region" description="Helical" evidence="9">
    <location>
        <begin position="363"/>
        <end position="380"/>
    </location>
</feature>
<evidence type="ECO:0000256" key="2">
    <source>
        <dbReference type="ARBA" id="ARBA00004922"/>
    </source>
</evidence>
<dbReference type="STRING" id="5722.A2D7V5"/>
<evidence type="ECO:0000313" key="13">
    <source>
        <dbReference type="Proteomes" id="UP000001542"/>
    </source>
</evidence>
<dbReference type="InterPro" id="IPR032421">
    <property type="entry name" value="PMT_4TMC"/>
</dbReference>
<dbReference type="FunCoup" id="A2D7V5">
    <property type="interactions" value="470"/>
</dbReference>
<evidence type="ECO:0000256" key="8">
    <source>
        <dbReference type="ARBA" id="ARBA00023136"/>
    </source>
</evidence>
<feature type="transmembrane region" description="Helical" evidence="9">
    <location>
        <begin position="218"/>
        <end position="239"/>
    </location>
</feature>
<keyword evidence="6 9" id="KW-0812">Transmembrane</keyword>
<feature type="transmembrane region" description="Helical" evidence="9">
    <location>
        <begin position="417"/>
        <end position="438"/>
    </location>
</feature>
<protein>
    <submittedName>
        <fullName evidence="12">Dolichyl-phosphate-mannose-protein mannosyltransferase, putative</fullName>
    </submittedName>
</protein>
<evidence type="ECO:0000256" key="5">
    <source>
        <dbReference type="ARBA" id="ARBA00022679"/>
    </source>
</evidence>
<evidence type="ECO:0000256" key="3">
    <source>
        <dbReference type="ARBA" id="ARBA00007222"/>
    </source>
</evidence>
<feature type="transmembrane region" description="Helical" evidence="9">
    <location>
        <begin position="96"/>
        <end position="116"/>
    </location>
</feature>
<dbReference type="PANTHER" id="PTHR10050">
    <property type="entry name" value="DOLICHYL-PHOSPHATE-MANNOSE--PROTEIN MANNOSYLTRANSFERASE"/>
    <property type="match status" value="1"/>
</dbReference>
<reference evidence="12" key="1">
    <citation type="submission" date="2006-10" db="EMBL/GenBank/DDBJ databases">
        <authorList>
            <person name="Amadeo P."/>
            <person name="Zhao Q."/>
            <person name="Wortman J."/>
            <person name="Fraser-Liggett C."/>
            <person name="Carlton J."/>
        </authorList>
    </citation>
    <scope>NUCLEOTIDE SEQUENCE</scope>
    <source>
        <strain evidence="12">G3</strain>
    </source>
</reference>
<dbReference type="KEGG" id="tva:5468958"/>
<organism evidence="12 13">
    <name type="scientific">Trichomonas vaginalis (strain ATCC PRA-98 / G3)</name>
    <dbReference type="NCBI Taxonomy" id="412133"/>
    <lineage>
        <taxon>Eukaryota</taxon>
        <taxon>Metamonada</taxon>
        <taxon>Parabasalia</taxon>
        <taxon>Trichomonadida</taxon>
        <taxon>Trichomonadidae</taxon>
        <taxon>Trichomonas</taxon>
    </lineage>
</organism>
<keyword evidence="4 12" id="KW-0328">Glycosyltransferase</keyword>
<keyword evidence="7 9" id="KW-1133">Transmembrane helix</keyword>
<name>A2D7V5_TRIV3</name>
<dbReference type="eggNOG" id="KOG3359">
    <property type="taxonomic scope" value="Eukaryota"/>
</dbReference>
<dbReference type="RefSeq" id="XP_001584374.1">
    <property type="nucleotide sequence ID" value="XM_001584324.1"/>
</dbReference>
<feature type="transmembrane region" description="Helical" evidence="9">
    <location>
        <begin position="334"/>
        <end position="356"/>
    </location>
</feature>
<dbReference type="Pfam" id="PF16192">
    <property type="entry name" value="PMT_4TMC"/>
    <property type="match status" value="1"/>
</dbReference>
<reference evidence="12" key="2">
    <citation type="journal article" date="2007" name="Science">
        <title>Draft genome sequence of the sexually transmitted pathogen Trichomonas vaginalis.</title>
        <authorList>
            <person name="Carlton J.M."/>
            <person name="Hirt R.P."/>
            <person name="Silva J.C."/>
            <person name="Delcher A.L."/>
            <person name="Schatz M."/>
            <person name="Zhao Q."/>
            <person name="Wortman J.R."/>
            <person name="Bidwell S.L."/>
            <person name="Alsmark U.C.M."/>
            <person name="Besteiro S."/>
            <person name="Sicheritz-Ponten T."/>
            <person name="Noel C.J."/>
            <person name="Dacks J.B."/>
            <person name="Foster P.G."/>
            <person name="Simillion C."/>
            <person name="Van de Peer Y."/>
            <person name="Miranda-Saavedra D."/>
            <person name="Barton G.J."/>
            <person name="Westrop G.D."/>
            <person name="Mueller S."/>
            <person name="Dessi D."/>
            <person name="Fiori P.L."/>
            <person name="Ren Q."/>
            <person name="Paulsen I."/>
            <person name="Zhang H."/>
            <person name="Bastida-Corcuera F.D."/>
            <person name="Simoes-Barbosa A."/>
            <person name="Brown M.T."/>
            <person name="Hayes R.D."/>
            <person name="Mukherjee M."/>
            <person name="Okumura C.Y."/>
            <person name="Schneider R."/>
            <person name="Smith A.J."/>
            <person name="Vanacova S."/>
            <person name="Villalvazo M."/>
            <person name="Haas B.J."/>
            <person name="Pertea M."/>
            <person name="Feldblyum T.V."/>
            <person name="Utterback T.R."/>
            <person name="Shu C.L."/>
            <person name="Osoegawa K."/>
            <person name="de Jong P.J."/>
            <person name="Hrdy I."/>
            <person name="Horvathova L."/>
            <person name="Zubacova Z."/>
            <person name="Dolezal P."/>
            <person name="Malik S.B."/>
            <person name="Logsdon J.M. Jr."/>
            <person name="Henze K."/>
            <person name="Gupta A."/>
            <person name="Wang C.C."/>
            <person name="Dunne R.L."/>
            <person name="Upcroft J.A."/>
            <person name="Upcroft P."/>
            <person name="White O."/>
            <person name="Salzberg S.L."/>
            <person name="Tang P."/>
            <person name="Chiu C.-H."/>
            <person name="Lee Y.-S."/>
            <person name="Embley T.M."/>
            <person name="Coombs G.H."/>
            <person name="Mottram J.C."/>
            <person name="Tachezy J."/>
            <person name="Fraser-Liggett C.M."/>
            <person name="Johnson P.J."/>
        </authorList>
    </citation>
    <scope>NUCLEOTIDE SEQUENCE [LARGE SCALE GENOMIC DNA]</scope>
    <source>
        <strain evidence="12">G3</strain>
    </source>
</reference>
<keyword evidence="13" id="KW-1185">Reference proteome</keyword>
<feature type="domain" description="ArnT-like N-terminal" evidence="10">
    <location>
        <begin position="16"/>
        <end position="210"/>
    </location>
</feature>
<dbReference type="VEuPathDB" id="TrichDB:TVAG_070510"/>
<dbReference type="GO" id="GO:0012505">
    <property type="term" value="C:endomembrane system"/>
    <property type="evidence" value="ECO:0007669"/>
    <property type="project" value="UniProtKB-SubCell"/>
</dbReference>
<keyword evidence="8 9" id="KW-0472">Membrane</keyword>
<proteinExistence type="inferred from homology"/>
<evidence type="ECO:0000259" key="11">
    <source>
        <dbReference type="Pfam" id="PF16192"/>
    </source>
</evidence>
<feature type="transmembrane region" description="Helical" evidence="9">
    <location>
        <begin position="386"/>
        <end position="408"/>
    </location>
</feature>
<keyword evidence="5" id="KW-0808">Transferase</keyword>
<dbReference type="AlphaFoldDB" id="A2D7V5"/>
<sequence>MKKYGLTSMDCFLMTIIAFISLGVRLYRLGHPSRVTFDEVYFGNFSNAYINRSYYSDIHPPLGKITMALVAWATGYPGNINFGRSSNYRDEETNYVSLRITPNIFGSFCSVLIYIALRNLNIKYFAAFTGALMVALEQSSIVEHKFILSDAMLHFFSCLHICAFTYFIKHQDFISTFIAGITLGLAISCKLTALGLIALDGITQIIWIFTEWPNIIKIINRASTLLGPAITVFFFSYVIHHDILMFRDHTNTYHEDHFRQYLLLRNDLNKTYKANRIIGRSHILTIVKDLFNTHKNNMRITTPHPWSSMPINWPLLLDRYVLFWVGEGTSIKCLGLPAVIWSTTFFIFLTPFFGIFRIADYSVLYTFLGWLFSYLPFVLVPRGMFMYHYIVPMMFGAMNLASLANCIFRKWPHYRTYFFATICILVSANFLLFSPIIYGNPLLKSTDNYLIWRNEWLWGPQEPVQYFGEEMFNTTIQYGSLRRKFF</sequence>
<feature type="transmembrane region" description="Helical" evidence="9">
    <location>
        <begin position="174"/>
        <end position="197"/>
    </location>
</feature>
<evidence type="ECO:0000256" key="4">
    <source>
        <dbReference type="ARBA" id="ARBA00022676"/>
    </source>
</evidence>
<evidence type="ECO:0000256" key="9">
    <source>
        <dbReference type="SAM" id="Phobius"/>
    </source>
</evidence>
<dbReference type="PANTHER" id="PTHR10050:SF46">
    <property type="entry name" value="PROTEIN O-MANNOSYL-TRANSFERASE 2"/>
    <property type="match status" value="1"/>
</dbReference>
<dbReference type="OrthoDB" id="292747at2759"/>
<dbReference type="GO" id="GO:0035269">
    <property type="term" value="P:protein O-linked glycosylation via mannose"/>
    <property type="evidence" value="ECO:0000318"/>
    <property type="project" value="GO_Central"/>
</dbReference>
<feature type="transmembrane region" description="Helical" evidence="9">
    <location>
        <begin position="6"/>
        <end position="27"/>
    </location>
</feature>
<dbReference type="Proteomes" id="UP000001542">
    <property type="component" value="Unassembled WGS sequence"/>
</dbReference>
<dbReference type="UniPathway" id="UPA00378"/>
<comment type="subcellular location">
    <subcellularLocation>
        <location evidence="1">Endomembrane system</location>
        <topology evidence="1">Multi-pass membrane protein</topology>
    </subcellularLocation>
</comment>
<feature type="domain" description="Protein O-mannosyl-transferase C-terminal four TM" evidence="11">
    <location>
        <begin position="295"/>
        <end position="456"/>
    </location>
</feature>
<gene>
    <name evidence="12" type="ORF">TVAG_070510</name>
</gene>
<comment type="pathway">
    <text evidence="2">Protein modification; protein glycosylation.</text>
</comment>
<dbReference type="InterPro" id="IPR003342">
    <property type="entry name" value="ArnT-like_N"/>
</dbReference>
<comment type="similarity">
    <text evidence="3">Belongs to the glycosyltransferase 39 family.</text>
</comment>
<dbReference type="VEuPathDB" id="TrichDB:TVAGG3_1045040"/>
<dbReference type="InParanoid" id="A2D7V5"/>
<accession>A2D7V5</accession>
<evidence type="ECO:0000256" key="6">
    <source>
        <dbReference type="ARBA" id="ARBA00022692"/>
    </source>
</evidence>
<dbReference type="EMBL" id="DS113178">
    <property type="protein sequence ID" value="EAY23388.1"/>
    <property type="molecule type" value="Genomic_DNA"/>
</dbReference>
<dbReference type="Pfam" id="PF02366">
    <property type="entry name" value="PMT"/>
    <property type="match status" value="1"/>
</dbReference>
<evidence type="ECO:0000256" key="7">
    <source>
        <dbReference type="ARBA" id="ARBA00022989"/>
    </source>
</evidence>
<evidence type="ECO:0000313" key="12">
    <source>
        <dbReference type="EMBL" id="EAY23388.1"/>
    </source>
</evidence>
<dbReference type="GO" id="GO:0004169">
    <property type="term" value="F:dolichyl-phosphate-mannose-protein mannosyltransferase activity"/>
    <property type="evidence" value="ECO:0000318"/>
    <property type="project" value="GO_Central"/>
</dbReference>
<evidence type="ECO:0000256" key="1">
    <source>
        <dbReference type="ARBA" id="ARBA00004127"/>
    </source>
</evidence>
<evidence type="ECO:0000259" key="10">
    <source>
        <dbReference type="Pfam" id="PF02366"/>
    </source>
</evidence>